<comment type="function">
    <text evidence="1 6">Required for the transposition of the insertion element.</text>
</comment>
<comment type="caution">
    <text evidence="7">The sequence shown here is derived from an EMBL/GenBank/DDBJ whole genome shotgun (WGS) entry which is preliminary data.</text>
</comment>
<protein>
    <recommendedName>
        <fullName evidence="6">Mutator family transposase</fullName>
    </recommendedName>
</protein>
<organism evidence="7 8">
    <name type="scientific">Thermus aquaticus</name>
    <dbReference type="NCBI Taxonomy" id="271"/>
    <lineage>
        <taxon>Bacteria</taxon>
        <taxon>Thermotogati</taxon>
        <taxon>Deinococcota</taxon>
        <taxon>Deinococci</taxon>
        <taxon>Thermales</taxon>
        <taxon>Thermaceae</taxon>
        <taxon>Thermus</taxon>
    </lineage>
</organism>
<dbReference type="Pfam" id="PF00872">
    <property type="entry name" value="Transposase_mut"/>
    <property type="match status" value="1"/>
</dbReference>
<reference evidence="7 8" key="1">
    <citation type="submission" date="2015-07" db="EMBL/GenBank/DDBJ databases">
        <authorList>
            <person name="Noorani M."/>
        </authorList>
    </citation>
    <scope>NUCLEOTIDE SEQUENCE [LARGE SCALE GENOMIC DNA]</scope>
    <source>
        <strain evidence="8">ATCC 25104 / DSM 625 / JCM 10724 / NBRC 103206 / NCIMB 11243 / YT-1</strain>
    </source>
</reference>
<dbReference type="Proteomes" id="UP000037685">
    <property type="component" value="Unassembled WGS sequence"/>
</dbReference>
<evidence type="ECO:0000313" key="7">
    <source>
        <dbReference type="EMBL" id="KOX90742.1"/>
    </source>
</evidence>
<evidence type="ECO:0000256" key="1">
    <source>
        <dbReference type="ARBA" id="ARBA00002190"/>
    </source>
</evidence>
<proteinExistence type="inferred from homology"/>
<evidence type="ECO:0000256" key="5">
    <source>
        <dbReference type="ARBA" id="ARBA00023172"/>
    </source>
</evidence>
<evidence type="ECO:0000256" key="4">
    <source>
        <dbReference type="ARBA" id="ARBA00023125"/>
    </source>
</evidence>
<evidence type="ECO:0000313" key="8">
    <source>
        <dbReference type="Proteomes" id="UP000037685"/>
    </source>
</evidence>
<dbReference type="EMBL" id="LHCI01000106">
    <property type="protein sequence ID" value="KOX90742.1"/>
    <property type="molecule type" value="Genomic_DNA"/>
</dbReference>
<comment type="similarity">
    <text evidence="2 6">Belongs to the transposase mutator family.</text>
</comment>
<evidence type="ECO:0000256" key="3">
    <source>
        <dbReference type="ARBA" id="ARBA00022578"/>
    </source>
</evidence>
<dbReference type="PATRIC" id="fig|271.14.peg.2009"/>
<accession>A0A0M9AF83</accession>
<keyword evidence="5 6" id="KW-0233">DNA recombination</keyword>
<dbReference type="PANTHER" id="PTHR33217">
    <property type="entry name" value="TRANSPOSASE FOR INSERTION SEQUENCE ELEMENT IS1081"/>
    <property type="match status" value="1"/>
</dbReference>
<dbReference type="GO" id="GO:0006313">
    <property type="term" value="P:DNA transposition"/>
    <property type="evidence" value="ECO:0007669"/>
    <property type="project" value="UniProtKB-UniRule"/>
</dbReference>
<keyword evidence="6" id="KW-0814">Transposable element</keyword>
<dbReference type="InterPro" id="IPR001207">
    <property type="entry name" value="Transposase_mutator"/>
</dbReference>
<name>A0A0M9AF83_THEAQ</name>
<dbReference type="GO" id="GO:0003677">
    <property type="term" value="F:DNA binding"/>
    <property type="evidence" value="ECO:0007669"/>
    <property type="project" value="UniProtKB-UniRule"/>
</dbReference>
<dbReference type="GO" id="GO:0004803">
    <property type="term" value="F:transposase activity"/>
    <property type="evidence" value="ECO:0007669"/>
    <property type="project" value="UniProtKB-UniRule"/>
</dbReference>
<gene>
    <name evidence="7" type="ORF">BVI061214_01936</name>
</gene>
<evidence type="ECO:0000256" key="2">
    <source>
        <dbReference type="ARBA" id="ARBA00010961"/>
    </source>
</evidence>
<sequence length="158" mass="18024">MAELPGASWQRCVVHFMGNVLAHVPQSERGVVAEELQEVFVARRRGTAESLARGFVERYRDRYRRAVEVFAQGLGEALTYLDFPGVHQRHIKSTNVLERLIREVKRRTRVVGVFPGEGSLVNLATVVMLRATEDWAFRRYLDMGLLWAAEEKPTKIAT</sequence>
<evidence type="ECO:0000256" key="6">
    <source>
        <dbReference type="RuleBase" id="RU365089"/>
    </source>
</evidence>
<dbReference type="PANTHER" id="PTHR33217:SF7">
    <property type="entry name" value="TRANSPOSASE FOR INSERTION SEQUENCE ELEMENT IS1081"/>
    <property type="match status" value="1"/>
</dbReference>
<keyword evidence="3 6" id="KW-0815">Transposition</keyword>
<keyword evidence="4 6" id="KW-0238">DNA-binding</keyword>
<dbReference type="AlphaFoldDB" id="A0A0M9AF83"/>